<name>A0ABV1MU79_9BACI</name>
<dbReference type="Proteomes" id="UP001478862">
    <property type="component" value="Unassembled WGS sequence"/>
</dbReference>
<proteinExistence type="predicted"/>
<dbReference type="RefSeq" id="WP_349660607.1">
    <property type="nucleotide sequence ID" value="NZ_JBEGDG010000011.1"/>
</dbReference>
<organism evidence="1 2">
    <name type="scientific">Lysinibacillus zambalensis</name>
    <dbReference type="NCBI Taxonomy" id="3160866"/>
    <lineage>
        <taxon>Bacteria</taxon>
        <taxon>Bacillati</taxon>
        <taxon>Bacillota</taxon>
        <taxon>Bacilli</taxon>
        <taxon>Bacillales</taxon>
        <taxon>Bacillaceae</taxon>
        <taxon>Lysinibacillus</taxon>
    </lineage>
</organism>
<reference evidence="1 2" key="1">
    <citation type="submission" date="2024-06" db="EMBL/GenBank/DDBJ databases">
        <title>Lysinibacillus zambalefons sp. nov., a Novel Firmicute Isolated from the Poon Bato Zambales Hyperalkaline Spring.</title>
        <authorList>
            <person name="Aja J.A."/>
            <person name="Lazaro J.E.H."/>
            <person name="Llorin L.D."/>
            <person name="Lim K.R."/>
            <person name="Teodosio J."/>
            <person name="Dalisay D.S."/>
        </authorList>
    </citation>
    <scope>NUCLEOTIDE SEQUENCE [LARGE SCALE GENOMIC DNA]</scope>
    <source>
        <strain evidence="1 2">M3</strain>
    </source>
</reference>
<comment type="caution">
    <text evidence="1">The sequence shown here is derived from an EMBL/GenBank/DDBJ whole genome shotgun (WGS) entry which is preliminary data.</text>
</comment>
<gene>
    <name evidence="1" type="ORF">ABNX05_15510</name>
</gene>
<evidence type="ECO:0008006" key="3">
    <source>
        <dbReference type="Google" id="ProtNLM"/>
    </source>
</evidence>
<evidence type="ECO:0000313" key="1">
    <source>
        <dbReference type="EMBL" id="MEQ6356035.1"/>
    </source>
</evidence>
<sequence length="42" mass="4684">MILGLDNSKGESQVQAFLDKGKPFRKSFKQETGEGTYCSDKD</sequence>
<dbReference type="EMBL" id="JBEGDG010000011">
    <property type="protein sequence ID" value="MEQ6356035.1"/>
    <property type="molecule type" value="Genomic_DNA"/>
</dbReference>
<accession>A0ABV1MU79</accession>
<evidence type="ECO:0000313" key="2">
    <source>
        <dbReference type="Proteomes" id="UP001478862"/>
    </source>
</evidence>
<protein>
    <recommendedName>
        <fullName evidence="3">IS110 family transposase</fullName>
    </recommendedName>
</protein>
<keyword evidence="2" id="KW-1185">Reference proteome</keyword>